<proteinExistence type="predicted"/>
<dbReference type="AlphaFoldDB" id="A0A1G8NEL7"/>
<feature type="coiled-coil region" evidence="9">
    <location>
        <begin position="99"/>
        <end position="144"/>
    </location>
</feature>
<keyword evidence="8" id="KW-0131">Cell cycle</keyword>
<keyword evidence="7" id="KW-0717">Septation</keyword>
<keyword evidence="4" id="KW-1133">Transmembrane helix</keyword>
<keyword evidence="11" id="KW-1185">Reference proteome</keyword>
<dbReference type="GO" id="GO:0005940">
    <property type="term" value="C:septin ring"/>
    <property type="evidence" value="ECO:0007669"/>
    <property type="project" value="InterPro"/>
</dbReference>
<evidence type="ECO:0000256" key="2">
    <source>
        <dbReference type="ARBA" id="ARBA00022618"/>
    </source>
</evidence>
<protein>
    <submittedName>
        <fullName evidence="10">Septation ring formation regulator</fullName>
    </submittedName>
</protein>
<keyword evidence="2" id="KW-0132">Cell division</keyword>
<dbReference type="OrthoDB" id="1654473at2"/>
<keyword evidence="6" id="KW-0472">Membrane</keyword>
<accession>A0A1G8NEL7</accession>
<feature type="coiled-coil region" evidence="9">
    <location>
        <begin position="470"/>
        <end position="497"/>
    </location>
</feature>
<dbReference type="RefSeq" id="WP_090397975.1">
    <property type="nucleotide sequence ID" value="NZ_FNEN01000006.1"/>
</dbReference>
<evidence type="ECO:0000313" key="11">
    <source>
        <dbReference type="Proteomes" id="UP000198853"/>
    </source>
</evidence>
<sequence length="574" mass="67739">MVYFFIAIFVVIALVVAYGVFNRRHIYQRVDNLDQRKGEVMGAPVADEISRVKGLTISGETEEKFERWRQAWDEIVDERLPEMEMELFDIEEIANKYQFRRAKDKLLETENRLKEIEKEISEIRHEVEQLVNSEEKNREEIEKVTETYREVRSLLSRQWRALGEAAAPLEEALKKSQEELDMFYEETESGNYMRARERLLFLQETLERLQGQVETIPAYLHEIDVEIPKQVRELRSGVREMEEQAFSFQHFTIHDDLKDIDASLADLKKKVNALELDNVSEKLQQIKETIEQNYRTIEEEVEAKHEVEKGLESLRTRHKTLVDAMSNLDQERANIEVNYHLSDKDKENFELIKKEIGDAEKDQQVLEDLYVDHKQSYVDLQTTVKNVDEQMAATEKNITESLERLQEMRGEERRAMEQLKVLRVWLKETHYKMQKSKLPAVPEMLVDQLDAAGKELEKATALLEMTPLEMRSIQDALEQSQQQMEAAADTLDKIIDEANWAERLLQFGNRYRREFEELNPILNDAERQFRNGFYEDAIRDTSQAFERLVPNAFTNLQLEWGKRSQRQVALDKVR</sequence>
<dbReference type="GO" id="GO:0005886">
    <property type="term" value="C:plasma membrane"/>
    <property type="evidence" value="ECO:0007669"/>
    <property type="project" value="UniProtKB-SubCell"/>
</dbReference>
<evidence type="ECO:0000256" key="7">
    <source>
        <dbReference type="ARBA" id="ARBA00023210"/>
    </source>
</evidence>
<dbReference type="Pfam" id="PF06160">
    <property type="entry name" value="EzrA"/>
    <property type="match status" value="1"/>
</dbReference>
<gene>
    <name evidence="10" type="ORF">SAMN04488123_10635</name>
</gene>
<evidence type="ECO:0000256" key="3">
    <source>
        <dbReference type="ARBA" id="ARBA00022692"/>
    </source>
</evidence>
<reference evidence="10 11" key="1">
    <citation type="submission" date="2016-10" db="EMBL/GenBank/DDBJ databases">
        <authorList>
            <person name="de Groot N.N."/>
        </authorList>
    </citation>
    <scope>NUCLEOTIDE SEQUENCE [LARGE SCALE GENOMIC DNA]</scope>
    <source>
        <strain evidence="10 11">DSM 21771</strain>
    </source>
</reference>
<keyword evidence="5 9" id="KW-0175">Coiled coil</keyword>
<evidence type="ECO:0000256" key="6">
    <source>
        <dbReference type="ARBA" id="ARBA00023136"/>
    </source>
</evidence>
<keyword evidence="3" id="KW-0812">Transmembrane</keyword>
<evidence type="ECO:0000256" key="4">
    <source>
        <dbReference type="ARBA" id="ARBA00022989"/>
    </source>
</evidence>
<dbReference type="GO" id="GO:0000921">
    <property type="term" value="P:septin ring assembly"/>
    <property type="evidence" value="ECO:0007669"/>
    <property type="project" value="InterPro"/>
</dbReference>
<name>A0A1G8NEL7_9BACI</name>
<feature type="coiled-coil region" evidence="9">
    <location>
        <begin position="377"/>
        <end position="422"/>
    </location>
</feature>
<evidence type="ECO:0000256" key="5">
    <source>
        <dbReference type="ARBA" id="ARBA00023054"/>
    </source>
</evidence>
<comment type="subcellular location">
    <subcellularLocation>
        <location evidence="1">Cell membrane</location>
        <topology evidence="1">Single-pass membrane protein</topology>
    </subcellularLocation>
</comment>
<evidence type="ECO:0000256" key="8">
    <source>
        <dbReference type="ARBA" id="ARBA00023306"/>
    </source>
</evidence>
<organism evidence="10 11">
    <name type="scientific">Natribacillus halophilus</name>
    <dbReference type="NCBI Taxonomy" id="549003"/>
    <lineage>
        <taxon>Bacteria</taxon>
        <taxon>Bacillati</taxon>
        <taxon>Bacillota</taxon>
        <taxon>Bacilli</taxon>
        <taxon>Bacillales</taxon>
        <taxon>Bacillaceae</taxon>
        <taxon>Natribacillus</taxon>
    </lineage>
</organism>
<dbReference type="InterPro" id="IPR010379">
    <property type="entry name" value="EzrA"/>
</dbReference>
<evidence type="ECO:0000313" key="10">
    <source>
        <dbReference type="EMBL" id="SDI78507.1"/>
    </source>
</evidence>
<evidence type="ECO:0000256" key="1">
    <source>
        <dbReference type="ARBA" id="ARBA00004162"/>
    </source>
</evidence>
<dbReference type="EMBL" id="FNEN01000006">
    <property type="protein sequence ID" value="SDI78507.1"/>
    <property type="molecule type" value="Genomic_DNA"/>
</dbReference>
<feature type="coiled-coil region" evidence="9">
    <location>
        <begin position="257"/>
        <end position="331"/>
    </location>
</feature>
<evidence type="ECO:0000256" key="9">
    <source>
        <dbReference type="SAM" id="Coils"/>
    </source>
</evidence>
<dbReference type="Proteomes" id="UP000198853">
    <property type="component" value="Unassembled WGS sequence"/>
</dbReference>
<dbReference type="GO" id="GO:0000917">
    <property type="term" value="P:division septum assembly"/>
    <property type="evidence" value="ECO:0007669"/>
    <property type="project" value="UniProtKB-KW"/>
</dbReference>